<evidence type="ECO:0000256" key="2">
    <source>
        <dbReference type="SAM" id="Phobius"/>
    </source>
</evidence>
<evidence type="ECO:0000313" key="4">
    <source>
        <dbReference type="Proteomes" id="UP000230233"/>
    </source>
</evidence>
<keyword evidence="1" id="KW-0175">Coiled coil</keyword>
<organism evidence="3 4">
    <name type="scientific">Caenorhabditis nigoni</name>
    <dbReference type="NCBI Taxonomy" id="1611254"/>
    <lineage>
        <taxon>Eukaryota</taxon>
        <taxon>Metazoa</taxon>
        <taxon>Ecdysozoa</taxon>
        <taxon>Nematoda</taxon>
        <taxon>Chromadorea</taxon>
        <taxon>Rhabditida</taxon>
        <taxon>Rhabditina</taxon>
        <taxon>Rhabditomorpha</taxon>
        <taxon>Rhabditoidea</taxon>
        <taxon>Rhabditidae</taxon>
        <taxon>Peloderinae</taxon>
        <taxon>Caenorhabditis</taxon>
    </lineage>
</organism>
<keyword evidence="2" id="KW-0472">Membrane</keyword>
<comment type="caution">
    <text evidence="3">The sequence shown here is derived from an EMBL/GenBank/DDBJ whole genome shotgun (WGS) entry which is preliminary data.</text>
</comment>
<feature type="coiled-coil region" evidence="1">
    <location>
        <begin position="22"/>
        <end position="49"/>
    </location>
</feature>
<dbReference type="AlphaFoldDB" id="A0A2G5SG96"/>
<keyword evidence="2" id="KW-0812">Transmembrane</keyword>
<name>A0A2G5SG96_9PELO</name>
<protein>
    <submittedName>
        <fullName evidence="3">Uncharacterized protein</fullName>
    </submittedName>
</protein>
<evidence type="ECO:0000256" key="1">
    <source>
        <dbReference type="SAM" id="Coils"/>
    </source>
</evidence>
<keyword evidence="2" id="KW-1133">Transmembrane helix</keyword>
<feature type="transmembrane region" description="Helical" evidence="2">
    <location>
        <begin position="187"/>
        <end position="211"/>
    </location>
</feature>
<keyword evidence="4" id="KW-1185">Reference proteome</keyword>
<feature type="transmembrane region" description="Helical" evidence="2">
    <location>
        <begin position="223"/>
        <end position="242"/>
    </location>
</feature>
<feature type="transmembrane region" description="Helical" evidence="2">
    <location>
        <begin position="56"/>
        <end position="77"/>
    </location>
</feature>
<sequence>MKKGFANFTDRLKSDDLPETFKSDEISKLEKLEDKLKKAKEDLVSRMDKKARSFRLLKLYMFLFMIFLMFCITGRIISLPNDKDDHFFDGPGYWPKIASVVAAVIFFFLLGFAVFDGIKEQITDWRRRRNTTRKVSMEDGDAKKCQVFTIGNDCDNLVNRYRKLVEDFNENYEPMRRHYERLCNHNYFYNFVLFVITLMVFASTIAEDLFYNTEQKSQNMMSVILRFFYLIFLSFFFCNSIMNEIAEDKKFYNF</sequence>
<gene>
    <name evidence="3" type="ORF">B9Z55_027482</name>
</gene>
<evidence type="ECO:0000313" key="3">
    <source>
        <dbReference type="EMBL" id="PIC13901.1"/>
    </source>
</evidence>
<dbReference type="EMBL" id="PDUG01000010">
    <property type="protein sequence ID" value="PIC13901.1"/>
    <property type="molecule type" value="Genomic_DNA"/>
</dbReference>
<accession>A0A2G5SG96</accession>
<proteinExistence type="predicted"/>
<feature type="transmembrane region" description="Helical" evidence="2">
    <location>
        <begin position="97"/>
        <end position="118"/>
    </location>
</feature>
<dbReference type="Proteomes" id="UP000230233">
    <property type="component" value="Unassembled WGS sequence"/>
</dbReference>
<reference evidence="4" key="1">
    <citation type="submission" date="2017-10" db="EMBL/GenBank/DDBJ databases">
        <title>Rapid genome shrinkage in a self-fertile nematode reveals novel sperm competition proteins.</title>
        <authorList>
            <person name="Yin D."/>
            <person name="Schwarz E.M."/>
            <person name="Thomas C.G."/>
            <person name="Felde R.L."/>
            <person name="Korf I.F."/>
            <person name="Cutter A.D."/>
            <person name="Schartner C.M."/>
            <person name="Ralston E.J."/>
            <person name="Meyer B.J."/>
            <person name="Haag E.S."/>
        </authorList>
    </citation>
    <scope>NUCLEOTIDE SEQUENCE [LARGE SCALE GENOMIC DNA]</scope>
    <source>
        <strain evidence="4">JU1422</strain>
    </source>
</reference>